<dbReference type="EMBL" id="KN832971">
    <property type="protein sequence ID" value="KIM91539.1"/>
    <property type="molecule type" value="Genomic_DNA"/>
</dbReference>
<reference evidence="3" key="2">
    <citation type="submission" date="2015-01" db="EMBL/GenBank/DDBJ databases">
        <title>Evolutionary Origins and Diversification of the Mycorrhizal Mutualists.</title>
        <authorList>
            <consortium name="DOE Joint Genome Institute"/>
            <consortium name="Mycorrhizal Genomics Consortium"/>
            <person name="Kohler A."/>
            <person name="Kuo A."/>
            <person name="Nagy L.G."/>
            <person name="Floudas D."/>
            <person name="Copeland A."/>
            <person name="Barry K.W."/>
            <person name="Cichocki N."/>
            <person name="Veneault-Fourrey C."/>
            <person name="LaButti K."/>
            <person name="Lindquist E.A."/>
            <person name="Lipzen A."/>
            <person name="Lundell T."/>
            <person name="Morin E."/>
            <person name="Murat C."/>
            <person name="Riley R."/>
            <person name="Ohm R."/>
            <person name="Sun H."/>
            <person name="Tunlid A."/>
            <person name="Henrissat B."/>
            <person name="Grigoriev I.V."/>
            <person name="Hibbett D.S."/>
            <person name="Martin F."/>
        </authorList>
    </citation>
    <scope>NUCLEOTIDE SEQUENCE [LARGE SCALE GENOMIC DNA]</scope>
    <source>
        <strain evidence="3">F 1598</strain>
    </source>
</reference>
<evidence type="ECO:0000313" key="2">
    <source>
        <dbReference type="EMBL" id="KIM91539.1"/>
    </source>
</evidence>
<evidence type="ECO:0000256" key="1">
    <source>
        <dbReference type="SAM" id="MobiDB-lite"/>
    </source>
</evidence>
<proteinExistence type="predicted"/>
<dbReference type="OrthoDB" id="2246127at2759"/>
<protein>
    <submittedName>
        <fullName evidence="2">Uncharacterized protein</fullName>
    </submittedName>
</protein>
<dbReference type="HOGENOM" id="CLU_1082250_0_0_1"/>
<name>A0A0C3GIS7_PILCF</name>
<evidence type="ECO:0000313" key="3">
    <source>
        <dbReference type="Proteomes" id="UP000054166"/>
    </source>
</evidence>
<feature type="compositionally biased region" description="Acidic residues" evidence="1">
    <location>
        <begin position="1"/>
        <end position="11"/>
    </location>
</feature>
<sequence length="257" mass="28456">MYLAEAEDHEDTEQHVTIVRDLDRAVPPSSPPPASSPPQAQSDPPEISRSSPAPVSSPSQCVSPLSQSSSPQPSSPPIYSEMPHSDIFTVQGPHLESDGDDLIYDNWAGSWGLQMPKPPENEVVSGDETDAEFEGEGECEAEVKDYYRASVEEVDLTADDGSKNANPDDWWPWANREEALLDIMTAFPRSVFSESELEATKWFALKCGVEELPTIRQVKYHRDFVLNLAGVDPQTEDGKLGHLFAFNDFRKIVAHVM</sequence>
<feature type="region of interest" description="Disordered" evidence="1">
    <location>
        <begin position="1"/>
        <end position="84"/>
    </location>
</feature>
<accession>A0A0C3GIS7</accession>
<organism evidence="2 3">
    <name type="scientific">Piloderma croceum (strain F 1598)</name>
    <dbReference type="NCBI Taxonomy" id="765440"/>
    <lineage>
        <taxon>Eukaryota</taxon>
        <taxon>Fungi</taxon>
        <taxon>Dikarya</taxon>
        <taxon>Basidiomycota</taxon>
        <taxon>Agaricomycotina</taxon>
        <taxon>Agaricomycetes</taxon>
        <taxon>Agaricomycetidae</taxon>
        <taxon>Atheliales</taxon>
        <taxon>Atheliaceae</taxon>
        <taxon>Piloderma</taxon>
    </lineage>
</organism>
<dbReference type="Proteomes" id="UP000054166">
    <property type="component" value="Unassembled WGS sequence"/>
</dbReference>
<dbReference type="AlphaFoldDB" id="A0A0C3GIS7"/>
<keyword evidence="3" id="KW-1185">Reference proteome</keyword>
<reference evidence="2 3" key="1">
    <citation type="submission" date="2014-04" db="EMBL/GenBank/DDBJ databases">
        <authorList>
            <consortium name="DOE Joint Genome Institute"/>
            <person name="Kuo A."/>
            <person name="Tarkka M."/>
            <person name="Buscot F."/>
            <person name="Kohler A."/>
            <person name="Nagy L.G."/>
            <person name="Floudas D."/>
            <person name="Copeland A."/>
            <person name="Barry K.W."/>
            <person name="Cichocki N."/>
            <person name="Veneault-Fourrey C."/>
            <person name="LaButti K."/>
            <person name="Lindquist E.A."/>
            <person name="Lipzen A."/>
            <person name="Lundell T."/>
            <person name="Morin E."/>
            <person name="Murat C."/>
            <person name="Sun H."/>
            <person name="Tunlid A."/>
            <person name="Henrissat B."/>
            <person name="Grigoriev I.V."/>
            <person name="Hibbett D.S."/>
            <person name="Martin F."/>
            <person name="Nordberg H.P."/>
            <person name="Cantor M.N."/>
            <person name="Hua S.X."/>
        </authorList>
    </citation>
    <scope>NUCLEOTIDE SEQUENCE [LARGE SCALE GENOMIC DNA]</scope>
    <source>
        <strain evidence="2 3">F 1598</strain>
    </source>
</reference>
<feature type="compositionally biased region" description="Low complexity" evidence="1">
    <location>
        <begin position="37"/>
        <end position="72"/>
    </location>
</feature>
<gene>
    <name evidence="2" type="ORF">PILCRDRAFT_810827</name>
</gene>
<dbReference type="InParanoid" id="A0A0C3GIS7"/>
<dbReference type="STRING" id="765440.A0A0C3GIS7"/>
<feature type="compositionally biased region" description="Basic and acidic residues" evidence="1">
    <location>
        <begin position="12"/>
        <end position="24"/>
    </location>
</feature>